<dbReference type="PANTHER" id="PTHR43295">
    <property type="entry name" value="ARGININE DECARBOXYLASE"/>
    <property type="match status" value="1"/>
</dbReference>
<comment type="cofactor">
    <cofactor evidence="2 17">
        <name>Mg(2+)</name>
        <dbReference type="ChEBI" id="CHEBI:18420"/>
    </cofactor>
</comment>
<evidence type="ECO:0000256" key="12">
    <source>
        <dbReference type="ARBA" id="ARBA00023115"/>
    </source>
</evidence>
<accession>E1ZKB4</accession>
<evidence type="ECO:0000256" key="8">
    <source>
        <dbReference type="ARBA" id="ARBA00022793"/>
    </source>
</evidence>
<dbReference type="InParanoid" id="E1ZKB4"/>
<evidence type="ECO:0000256" key="6">
    <source>
        <dbReference type="ARBA" id="ARBA00012426"/>
    </source>
</evidence>
<dbReference type="PANTHER" id="PTHR43295:SF9">
    <property type="entry name" value="BIOSYNTHETIC ARGININE DECARBOXYLASE"/>
    <property type="match status" value="1"/>
</dbReference>
<dbReference type="eggNOG" id="ENOG502QTXD">
    <property type="taxonomic scope" value="Eukaryota"/>
</dbReference>
<dbReference type="InterPro" id="IPR002985">
    <property type="entry name" value="Arg_decrbxlase"/>
</dbReference>
<evidence type="ECO:0000256" key="18">
    <source>
        <dbReference type="SAM" id="MobiDB-lite"/>
    </source>
</evidence>
<evidence type="ECO:0000256" key="16">
    <source>
        <dbReference type="PIRSR" id="PIRSR600183-50"/>
    </source>
</evidence>
<evidence type="ECO:0000256" key="11">
    <source>
        <dbReference type="ARBA" id="ARBA00023066"/>
    </source>
</evidence>
<dbReference type="Pfam" id="PF02784">
    <property type="entry name" value="Orn_Arg_deC_N"/>
    <property type="match status" value="1"/>
</dbReference>
<keyword evidence="9 17" id="KW-0460">Magnesium</keyword>
<dbReference type="OMA" id="HTYCELA"/>
<dbReference type="PRINTS" id="PR01180">
    <property type="entry name" value="ARGDCRBXLASE"/>
</dbReference>
<dbReference type="SUPFAM" id="SSF51419">
    <property type="entry name" value="PLP-binding barrel"/>
    <property type="match status" value="1"/>
</dbReference>
<evidence type="ECO:0000256" key="13">
    <source>
        <dbReference type="ARBA" id="ARBA00023239"/>
    </source>
</evidence>
<sequence>MDGCVDTHLDQLHLEDCGDEHSSLCASILSVDSDASNPEEHPQKARRYSGAFNDPTPRAPQPPPCEPSWTPDASDALYNIQGWGSGYFSISQNGHLLVKPQGEEGPALDLFKLTQAAQAQGLRAPLLYRFLPIVGHRINKLNAAFRAAIDRFEYQGAYQGVFPVKANHDRALIQAVVEYGAPHSFGLEVGSKAELVMVMSQLAGRPPGTNLVCNGYKDAEYMELVLHCRELGMNAMVVMEQYSEVDLLLGTARRLGVRPSIGIRAKLTTRHNGHWGSTSGDKAKFGLRAREIVAAVNKLGDEGMLDCLHLLHFHVGSQITNIRMVKEVMREASFLYAELVQMGASMRYIDCGGGLAVDYDGSFTDSSASMSYTLQHYANDVVSAVQEVCIQRGIPPPTIITESGRALASHHSVLVFDVLTTVPLAAAPQPPLPLPLSPPPQHTHTHADASALREAFNDASYFKDEAVRAFKLGVLSLEERAQVDMMFDAACERIRQVALAHDLPLPDALRPDAVPHTRMYHVNMSADFRSAVDSWAIHQLFPILPIHRLCEEPSVPATLADLTCDSDEKVDRFINPKVGVGGGEPLPALPLHPLREGEKYYLALFLTGVYQEVMGSVHNMFGSLNTLVVRDARPGAAAAAAAGQRPANQAHPMTGEGPAARAAGSGAWGRCRLGWGGSWRVFLRGRVARLPAMKADLALHP</sequence>
<dbReference type="UniPathway" id="UPA00186">
    <property type="reaction ID" value="UER00284"/>
</dbReference>
<dbReference type="Gene3D" id="2.40.37.10">
    <property type="entry name" value="Lyase, Ornithine Decarboxylase, Chain A, domain 1"/>
    <property type="match status" value="1"/>
</dbReference>
<dbReference type="PROSITE" id="PS00878">
    <property type="entry name" value="ODR_DC_2_1"/>
    <property type="match status" value="1"/>
</dbReference>
<evidence type="ECO:0000256" key="2">
    <source>
        <dbReference type="ARBA" id="ARBA00001946"/>
    </source>
</evidence>
<keyword evidence="13 17" id="KW-0456">Lyase</keyword>
<comment type="pathway">
    <text evidence="4 17">Amine and polyamine biosynthesis; agmatine biosynthesis; agmatine from L-arginine: step 1/1.</text>
</comment>
<dbReference type="SUPFAM" id="SSF50621">
    <property type="entry name" value="Alanine racemase C-terminal domain-like"/>
    <property type="match status" value="1"/>
</dbReference>
<dbReference type="GO" id="GO:0008295">
    <property type="term" value="P:spermidine biosynthetic process"/>
    <property type="evidence" value="ECO:0007669"/>
    <property type="project" value="UniProtKB-KW"/>
</dbReference>
<dbReference type="CDD" id="cd06830">
    <property type="entry name" value="PLPDE_III_ADC"/>
    <property type="match status" value="1"/>
</dbReference>
<dbReference type="RefSeq" id="XP_005845766.1">
    <property type="nucleotide sequence ID" value="XM_005845704.1"/>
</dbReference>
<dbReference type="InterPro" id="IPR022644">
    <property type="entry name" value="De-COase2_N"/>
</dbReference>
<evidence type="ECO:0000256" key="10">
    <source>
        <dbReference type="ARBA" id="ARBA00022898"/>
    </source>
</evidence>
<evidence type="ECO:0000256" key="17">
    <source>
        <dbReference type="RuleBase" id="RU003740"/>
    </source>
</evidence>
<dbReference type="OrthoDB" id="3717802at2759"/>
<comment type="cofactor">
    <cofactor evidence="1 15 17">
        <name>pyridoxal 5'-phosphate</name>
        <dbReference type="ChEBI" id="CHEBI:597326"/>
    </cofactor>
</comment>
<evidence type="ECO:0000313" key="22">
    <source>
        <dbReference type="Proteomes" id="UP000008141"/>
    </source>
</evidence>
<dbReference type="Proteomes" id="UP000008141">
    <property type="component" value="Unassembled WGS sequence"/>
</dbReference>
<feature type="region of interest" description="Disordered" evidence="18">
    <location>
        <begin position="33"/>
        <end position="71"/>
    </location>
</feature>
<comment type="similarity">
    <text evidence="5 17">Belongs to the Orn/Lys/Arg decarboxylase class-II family. SpeA subfamily.</text>
</comment>
<dbReference type="NCBIfam" id="NF003763">
    <property type="entry name" value="PRK05354.1"/>
    <property type="match status" value="1"/>
</dbReference>
<evidence type="ECO:0000256" key="5">
    <source>
        <dbReference type="ARBA" id="ARBA00008357"/>
    </source>
</evidence>
<reference evidence="21 22" key="1">
    <citation type="journal article" date="2010" name="Plant Cell">
        <title>The Chlorella variabilis NC64A genome reveals adaptation to photosymbiosis, coevolution with viruses, and cryptic sex.</title>
        <authorList>
            <person name="Blanc G."/>
            <person name="Duncan G."/>
            <person name="Agarkova I."/>
            <person name="Borodovsky M."/>
            <person name="Gurnon J."/>
            <person name="Kuo A."/>
            <person name="Lindquist E."/>
            <person name="Lucas S."/>
            <person name="Pangilinan J."/>
            <person name="Polle J."/>
            <person name="Salamov A."/>
            <person name="Terry A."/>
            <person name="Yamada T."/>
            <person name="Dunigan D.D."/>
            <person name="Grigoriev I.V."/>
            <person name="Claverie J.M."/>
            <person name="Van Etten J.L."/>
        </authorList>
    </citation>
    <scope>NUCLEOTIDE SEQUENCE [LARGE SCALE GENOMIC DNA]</scope>
    <source>
        <strain evidence="21 22">NC64A</strain>
    </source>
</reference>
<comment type="function">
    <text evidence="3">Catalyzes the biosynthesis of agmatine from arginine.</text>
</comment>
<keyword evidence="12" id="KW-0620">Polyamine biosynthesis</keyword>
<evidence type="ECO:0000259" key="20">
    <source>
        <dbReference type="Pfam" id="PF17810"/>
    </source>
</evidence>
<evidence type="ECO:0000256" key="9">
    <source>
        <dbReference type="ARBA" id="ARBA00022842"/>
    </source>
</evidence>
<dbReference type="PRINTS" id="PR01179">
    <property type="entry name" value="ODADCRBXLASE"/>
</dbReference>
<evidence type="ECO:0000256" key="14">
    <source>
        <dbReference type="ARBA" id="ARBA00049309"/>
    </source>
</evidence>
<evidence type="ECO:0000313" key="21">
    <source>
        <dbReference type="EMBL" id="EFN53664.1"/>
    </source>
</evidence>
<evidence type="ECO:0000256" key="7">
    <source>
        <dbReference type="ARBA" id="ARBA00022723"/>
    </source>
</evidence>
<dbReference type="PIRSF" id="PIRSF001336">
    <property type="entry name" value="Arg_decrbxlase"/>
    <property type="match status" value="1"/>
</dbReference>
<dbReference type="AlphaFoldDB" id="E1ZKB4"/>
<dbReference type="GO" id="GO:0006527">
    <property type="term" value="P:L-arginine catabolic process"/>
    <property type="evidence" value="ECO:0007669"/>
    <property type="project" value="InterPro"/>
</dbReference>
<dbReference type="Gene3D" id="1.20.58.930">
    <property type="match status" value="1"/>
</dbReference>
<dbReference type="GO" id="GO:0008792">
    <property type="term" value="F:arginine decarboxylase activity"/>
    <property type="evidence" value="ECO:0007669"/>
    <property type="project" value="UniProtKB-EC"/>
</dbReference>
<gene>
    <name evidence="21" type="ORF">CHLNCDRAFT_25497</name>
</gene>
<dbReference type="InterPro" id="IPR040634">
    <property type="entry name" value="Arg_decarb_HB"/>
</dbReference>
<evidence type="ECO:0000256" key="15">
    <source>
        <dbReference type="PIRSR" id="PIRSR001336-50"/>
    </source>
</evidence>
<proteinExistence type="inferred from homology"/>
<evidence type="ECO:0000256" key="1">
    <source>
        <dbReference type="ARBA" id="ARBA00001933"/>
    </source>
</evidence>
<feature type="domain" description="Orn/DAP/Arg decarboxylase 2 N-terminal" evidence="19">
    <location>
        <begin position="141"/>
        <end position="408"/>
    </location>
</feature>
<dbReference type="FunCoup" id="E1ZKB4">
    <property type="interactions" value="11"/>
</dbReference>
<dbReference type="Pfam" id="PF17810">
    <property type="entry name" value="Arg_decarb_HB"/>
    <property type="match status" value="1"/>
</dbReference>
<dbReference type="GeneID" id="17353054"/>
<dbReference type="InterPro" id="IPR000183">
    <property type="entry name" value="Orn/DAP/Arg_de-COase"/>
</dbReference>
<dbReference type="EC" id="4.1.1.19" evidence="6 17"/>
<feature type="active site" description="Proton donor" evidence="16">
    <location>
        <position position="564"/>
    </location>
</feature>
<keyword evidence="10 15" id="KW-0663">Pyridoxal phosphate</keyword>
<dbReference type="STRING" id="554065.E1ZKB4"/>
<keyword evidence="11 17" id="KW-0745">Spermidine biosynthesis</keyword>
<dbReference type="EMBL" id="GL433850">
    <property type="protein sequence ID" value="EFN53664.1"/>
    <property type="molecule type" value="Genomic_DNA"/>
</dbReference>
<dbReference type="InterPro" id="IPR029066">
    <property type="entry name" value="PLP-binding_barrel"/>
</dbReference>
<feature type="domain" description="Arginine decarboxylase helical bundle" evidence="20">
    <location>
        <begin position="443"/>
        <end position="498"/>
    </location>
</feature>
<keyword evidence="7" id="KW-0479">Metal-binding</keyword>
<dbReference type="KEGG" id="cvr:CHLNCDRAFT_25497"/>
<comment type="catalytic activity">
    <reaction evidence="14 17">
        <text>L-arginine + H(+) = agmatine + CO2</text>
        <dbReference type="Rhea" id="RHEA:17641"/>
        <dbReference type="ChEBI" id="CHEBI:15378"/>
        <dbReference type="ChEBI" id="CHEBI:16526"/>
        <dbReference type="ChEBI" id="CHEBI:32682"/>
        <dbReference type="ChEBI" id="CHEBI:58145"/>
        <dbReference type="EC" id="4.1.1.19"/>
    </reaction>
</comment>
<dbReference type="InterPro" id="IPR022653">
    <property type="entry name" value="De-COase2_pyr-phos_BS"/>
</dbReference>
<dbReference type="InterPro" id="IPR009006">
    <property type="entry name" value="Ala_racemase/Decarboxylase_C"/>
</dbReference>
<evidence type="ECO:0000259" key="19">
    <source>
        <dbReference type="Pfam" id="PF02784"/>
    </source>
</evidence>
<evidence type="ECO:0000256" key="4">
    <source>
        <dbReference type="ARBA" id="ARBA00004773"/>
    </source>
</evidence>
<keyword evidence="8 17" id="KW-0210">Decarboxylase</keyword>
<organism evidence="22">
    <name type="scientific">Chlorella variabilis</name>
    <name type="common">Green alga</name>
    <dbReference type="NCBI Taxonomy" id="554065"/>
    <lineage>
        <taxon>Eukaryota</taxon>
        <taxon>Viridiplantae</taxon>
        <taxon>Chlorophyta</taxon>
        <taxon>core chlorophytes</taxon>
        <taxon>Trebouxiophyceae</taxon>
        <taxon>Chlorellales</taxon>
        <taxon>Chlorellaceae</taxon>
        <taxon>Chlorella clade</taxon>
        <taxon>Chlorella</taxon>
    </lineage>
</organism>
<dbReference type="GO" id="GO:0046872">
    <property type="term" value="F:metal ion binding"/>
    <property type="evidence" value="ECO:0007669"/>
    <property type="project" value="UniProtKB-KW"/>
</dbReference>
<feature type="modified residue" description="N6-(pyridoxal phosphate)lysine" evidence="15">
    <location>
        <position position="165"/>
    </location>
</feature>
<name>E1ZKB4_CHLVA</name>
<keyword evidence="22" id="KW-1185">Reference proteome</keyword>
<protein>
    <recommendedName>
        <fullName evidence="6 17">Arginine decarboxylase</fullName>
        <ecNumber evidence="6 17">4.1.1.19</ecNumber>
    </recommendedName>
</protein>
<feature type="compositionally biased region" description="Pro residues" evidence="18">
    <location>
        <begin position="57"/>
        <end position="66"/>
    </location>
</feature>
<evidence type="ECO:0000256" key="3">
    <source>
        <dbReference type="ARBA" id="ARBA00002257"/>
    </source>
</evidence>
<dbReference type="Gene3D" id="3.20.20.10">
    <property type="entry name" value="Alanine racemase"/>
    <property type="match status" value="1"/>
</dbReference>